<feature type="domain" description="ABC transmembrane type-1" evidence="11">
    <location>
        <begin position="49"/>
        <end position="314"/>
    </location>
</feature>
<evidence type="ECO:0000256" key="6">
    <source>
        <dbReference type="ARBA" id="ARBA00022840"/>
    </source>
</evidence>
<dbReference type="InterPro" id="IPR017871">
    <property type="entry name" value="ABC_transporter-like_CS"/>
</dbReference>
<proteinExistence type="predicted"/>
<evidence type="ECO:0000256" key="1">
    <source>
        <dbReference type="ARBA" id="ARBA00004651"/>
    </source>
</evidence>
<feature type="domain" description="ABC transporter" evidence="10">
    <location>
        <begin position="352"/>
        <end position="590"/>
    </location>
</feature>
<dbReference type="PANTHER" id="PTHR24221:SF632">
    <property type="entry name" value="ATP-DEPENDENT LIPID A-CORE FLIPPASE"/>
    <property type="match status" value="1"/>
</dbReference>
<dbReference type="SUPFAM" id="SSF90123">
    <property type="entry name" value="ABC transporter transmembrane region"/>
    <property type="match status" value="1"/>
</dbReference>
<feature type="transmembrane region" description="Helical" evidence="9">
    <location>
        <begin position="137"/>
        <end position="163"/>
    </location>
</feature>
<evidence type="ECO:0000259" key="11">
    <source>
        <dbReference type="PROSITE" id="PS50929"/>
    </source>
</evidence>
<keyword evidence="6 12" id="KW-0067">ATP-binding</keyword>
<feature type="transmembrane region" description="Helical" evidence="9">
    <location>
        <begin position="257"/>
        <end position="275"/>
    </location>
</feature>
<dbReference type="SMART" id="SM00382">
    <property type="entry name" value="AAA"/>
    <property type="match status" value="1"/>
</dbReference>
<evidence type="ECO:0000256" key="7">
    <source>
        <dbReference type="ARBA" id="ARBA00022989"/>
    </source>
</evidence>
<comment type="subcellular location">
    <subcellularLocation>
        <location evidence="1">Cell membrane</location>
        <topology evidence="1">Multi-pass membrane protein</topology>
    </subcellularLocation>
</comment>
<keyword evidence="2" id="KW-0813">Transport</keyword>
<dbReference type="PROSITE" id="PS50893">
    <property type="entry name" value="ABC_TRANSPORTER_2"/>
    <property type="match status" value="1"/>
</dbReference>
<accession>A0A2W5S497</accession>
<dbReference type="GO" id="GO:0140359">
    <property type="term" value="F:ABC-type transporter activity"/>
    <property type="evidence" value="ECO:0007669"/>
    <property type="project" value="InterPro"/>
</dbReference>
<feature type="transmembrane region" description="Helical" evidence="9">
    <location>
        <begin position="169"/>
        <end position="188"/>
    </location>
</feature>
<evidence type="ECO:0000313" key="13">
    <source>
        <dbReference type="Proteomes" id="UP000248975"/>
    </source>
</evidence>
<keyword evidence="3" id="KW-1003">Cell membrane</keyword>
<dbReference type="GO" id="GO:0005886">
    <property type="term" value="C:plasma membrane"/>
    <property type="evidence" value="ECO:0007669"/>
    <property type="project" value="UniProtKB-SubCell"/>
</dbReference>
<reference evidence="12 13" key="1">
    <citation type="submission" date="2017-08" db="EMBL/GenBank/DDBJ databases">
        <title>Infants hospitalized years apart are colonized by the same room-sourced microbial strains.</title>
        <authorList>
            <person name="Brooks B."/>
            <person name="Olm M.R."/>
            <person name="Firek B.A."/>
            <person name="Baker R."/>
            <person name="Thomas B.C."/>
            <person name="Morowitz M.J."/>
            <person name="Banfield J.F."/>
        </authorList>
    </citation>
    <scope>NUCLEOTIDE SEQUENCE [LARGE SCALE GENOMIC DNA]</scope>
    <source>
        <strain evidence="12">S2_003_000_R2_11</strain>
    </source>
</reference>
<keyword evidence="8 9" id="KW-0472">Membrane</keyword>
<dbReference type="InterPro" id="IPR003439">
    <property type="entry name" value="ABC_transporter-like_ATP-bd"/>
</dbReference>
<dbReference type="InterPro" id="IPR036640">
    <property type="entry name" value="ABC1_TM_sf"/>
</dbReference>
<organism evidence="12 13">
    <name type="scientific">Cereibacter sphaeroides</name>
    <name type="common">Rhodobacter sphaeroides</name>
    <dbReference type="NCBI Taxonomy" id="1063"/>
    <lineage>
        <taxon>Bacteria</taxon>
        <taxon>Pseudomonadati</taxon>
        <taxon>Pseudomonadota</taxon>
        <taxon>Alphaproteobacteria</taxon>
        <taxon>Rhodobacterales</taxon>
        <taxon>Paracoccaceae</taxon>
        <taxon>Cereibacter</taxon>
    </lineage>
</organism>
<keyword evidence="4 9" id="KW-0812">Transmembrane</keyword>
<dbReference type="GO" id="GO:0034040">
    <property type="term" value="F:ATPase-coupled lipid transmembrane transporter activity"/>
    <property type="evidence" value="ECO:0007669"/>
    <property type="project" value="TreeGrafter"/>
</dbReference>
<evidence type="ECO:0000313" key="12">
    <source>
        <dbReference type="EMBL" id="PZQ94894.1"/>
    </source>
</evidence>
<dbReference type="SUPFAM" id="SSF52540">
    <property type="entry name" value="P-loop containing nucleoside triphosphate hydrolases"/>
    <property type="match status" value="1"/>
</dbReference>
<dbReference type="Gene3D" id="1.20.1560.10">
    <property type="entry name" value="ABC transporter type 1, transmembrane domain"/>
    <property type="match status" value="1"/>
</dbReference>
<feature type="transmembrane region" description="Helical" evidence="9">
    <location>
        <begin position="12"/>
        <end position="36"/>
    </location>
</feature>
<evidence type="ECO:0000256" key="8">
    <source>
        <dbReference type="ARBA" id="ARBA00023136"/>
    </source>
</evidence>
<evidence type="ECO:0000256" key="4">
    <source>
        <dbReference type="ARBA" id="ARBA00022692"/>
    </source>
</evidence>
<feature type="transmembrane region" description="Helical" evidence="9">
    <location>
        <begin position="65"/>
        <end position="87"/>
    </location>
</feature>
<dbReference type="AlphaFoldDB" id="A0A2W5S497"/>
<evidence type="ECO:0000256" key="5">
    <source>
        <dbReference type="ARBA" id="ARBA00022741"/>
    </source>
</evidence>
<keyword evidence="7 9" id="KW-1133">Transmembrane helix</keyword>
<gene>
    <name evidence="12" type="ORF">DI533_21140</name>
</gene>
<dbReference type="InterPro" id="IPR027417">
    <property type="entry name" value="P-loop_NTPase"/>
</dbReference>
<evidence type="ECO:0000256" key="9">
    <source>
        <dbReference type="SAM" id="Phobius"/>
    </source>
</evidence>
<dbReference type="InterPro" id="IPR003593">
    <property type="entry name" value="AAA+_ATPase"/>
</dbReference>
<dbReference type="EMBL" id="QFQS01000012">
    <property type="protein sequence ID" value="PZQ94894.1"/>
    <property type="molecule type" value="Genomic_DNA"/>
</dbReference>
<name>A0A2W5S497_CERSP</name>
<dbReference type="GO" id="GO:0005524">
    <property type="term" value="F:ATP binding"/>
    <property type="evidence" value="ECO:0007669"/>
    <property type="project" value="UniProtKB-KW"/>
</dbReference>
<dbReference type="InterPro" id="IPR011527">
    <property type="entry name" value="ABC1_TM_dom"/>
</dbReference>
<dbReference type="Gene3D" id="3.40.50.300">
    <property type="entry name" value="P-loop containing nucleotide triphosphate hydrolases"/>
    <property type="match status" value="1"/>
</dbReference>
<comment type="caution">
    <text evidence="12">The sequence shown here is derived from an EMBL/GenBank/DDBJ whole genome shotgun (WGS) entry which is preliminary data.</text>
</comment>
<sequence length="590" mass="65050">MLTQQERKRFFVLLGLIIMMGFVEMVGVASILPFLAAVSNPDAVQNNRYMAALYNFLGLTDYKTFLVVMGLSVFVMIIFSMVVKIATTYATTRFSQMRTYSLSSRLLAGYLRQPYSWFLNRHSAQLSRSILNEVSSVIGGSLIPAMKIIAQSVSLIFLIGLLFVVNPAVAASTIVIFIGAYTVIFLGFRNRLTAFGTARLEANRLRFRVASEIFGAAKEIKLLGLEDRYLMRFQAPSRRIAEIASSSQIIGEMPRNLLEAITYGGILLLIVVLLVTGDGAINSVLPTLGVFAFAGLKIFPAVQQMYQSLTALRSNAPTLESIHKEYMETIAQDRTRTAPSAGKKPLHITDRIEMRDIGYQYPVAEKAALRGLSLTIRANTTVGIVGGTGAGKTTAVDVLLGLLTPQSGQLLVDGAPVTEENVRNWQKVLGYVPQHIFLIDSSVSANIAFGVAEKDWDHAAIERAARIANLHDFIMGDLPQGYETRVGERGVRLSGGQRQRIGIARALYHNPEVLIMDEATSALDNLTERAVMEAVQNLRHAKTVIMIAHRLTTVKNCDTIFLLQEGQVMGQGTYDELREENETFRRMVGT</sequence>
<dbReference type="PROSITE" id="PS00211">
    <property type="entry name" value="ABC_TRANSPORTER_1"/>
    <property type="match status" value="1"/>
</dbReference>
<dbReference type="Pfam" id="PF00664">
    <property type="entry name" value="ABC_membrane"/>
    <property type="match status" value="1"/>
</dbReference>
<dbReference type="Proteomes" id="UP000248975">
    <property type="component" value="Unassembled WGS sequence"/>
</dbReference>
<dbReference type="PANTHER" id="PTHR24221">
    <property type="entry name" value="ATP-BINDING CASSETTE SUB-FAMILY B"/>
    <property type="match status" value="1"/>
</dbReference>
<evidence type="ECO:0000256" key="3">
    <source>
        <dbReference type="ARBA" id="ARBA00022475"/>
    </source>
</evidence>
<keyword evidence="5" id="KW-0547">Nucleotide-binding</keyword>
<evidence type="ECO:0000256" key="2">
    <source>
        <dbReference type="ARBA" id="ARBA00022448"/>
    </source>
</evidence>
<dbReference type="PROSITE" id="PS50929">
    <property type="entry name" value="ABC_TM1F"/>
    <property type="match status" value="1"/>
</dbReference>
<dbReference type="GO" id="GO:0016887">
    <property type="term" value="F:ATP hydrolysis activity"/>
    <property type="evidence" value="ECO:0007669"/>
    <property type="project" value="InterPro"/>
</dbReference>
<dbReference type="Pfam" id="PF00005">
    <property type="entry name" value="ABC_tran"/>
    <property type="match status" value="1"/>
</dbReference>
<dbReference type="InterPro" id="IPR039421">
    <property type="entry name" value="Type_1_exporter"/>
</dbReference>
<protein>
    <submittedName>
        <fullName evidence="12">ABC transporter ATP-binding protein</fullName>
    </submittedName>
</protein>
<evidence type="ECO:0000259" key="10">
    <source>
        <dbReference type="PROSITE" id="PS50893"/>
    </source>
</evidence>
<dbReference type="FunFam" id="3.40.50.300:FF:000221">
    <property type="entry name" value="Multidrug ABC transporter ATP-binding protein"/>
    <property type="match status" value="1"/>
</dbReference>